<dbReference type="EMBL" id="AP014879">
    <property type="protein sequence ID" value="BAV32471.1"/>
    <property type="molecule type" value="Genomic_DNA"/>
</dbReference>
<dbReference type="AlphaFoldDB" id="A0A1B4XCE4"/>
<gene>
    <name evidence="2" type="ORF">SCL_0147</name>
</gene>
<dbReference type="RefSeq" id="WP_096359149.1">
    <property type="nucleotide sequence ID" value="NZ_AP014879.1"/>
</dbReference>
<organism evidence="2 3">
    <name type="scientific">Sulfuricaulis limicola</name>
    <dbReference type="NCBI Taxonomy" id="1620215"/>
    <lineage>
        <taxon>Bacteria</taxon>
        <taxon>Pseudomonadati</taxon>
        <taxon>Pseudomonadota</taxon>
        <taxon>Gammaproteobacteria</taxon>
        <taxon>Acidiferrobacterales</taxon>
        <taxon>Acidiferrobacteraceae</taxon>
        <taxon>Sulfuricaulis</taxon>
    </lineage>
</organism>
<keyword evidence="1" id="KW-0812">Transmembrane</keyword>
<name>A0A1B4XCE4_9GAMM</name>
<proteinExistence type="predicted"/>
<protein>
    <recommendedName>
        <fullName evidence="4">Transmembrane protein</fullName>
    </recommendedName>
</protein>
<dbReference type="InParanoid" id="A0A1B4XCE4"/>
<evidence type="ECO:0000256" key="1">
    <source>
        <dbReference type="SAM" id="Phobius"/>
    </source>
</evidence>
<dbReference type="KEGG" id="slim:SCL_0147"/>
<sequence>MEPQSSVKAMVTDTAAPAGNGVVAGTRRLFTAAKLLQEREKARIRMEIAQIPGLMALLMKPRNGLKWTKTERAELRTQLHRLSRLSIYLALATLPFTSLTLPLVAWWLDRRQQKRA</sequence>
<accession>A0A1B4XCE4</accession>
<keyword evidence="1" id="KW-0472">Membrane</keyword>
<evidence type="ECO:0000313" key="2">
    <source>
        <dbReference type="EMBL" id="BAV32471.1"/>
    </source>
</evidence>
<feature type="transmembrane region" description="Helical" evidence="1">
    <location>
        <begin position="85"/>
        <end position="108"/>
    </location>
</feature>
<dbReference type="Proteomes" id="UP000243180">
    <property type="component" value="Chromosome"/>
</dbReference>
<keyword evidence="1" id="KW-1133">Transmembrane helix</keyword>
<evidence type="ECO:0000313" key="3">
    <source>
        <dbReference type="Proteomes" id="UP000243180"/>
    </source>
</evidence>
<evidence type="ECO:0008006" key="4">
    <source>
        <dbReference type="Google" id="ProtNLM"/>
    </source>
</evidence>
<keyword evidence="3" id="KW-1185">Reference proteome</keyword>
<reference evidence="2 3" key="1">
    <citation type="submission" date="2015-05" db="EMBL/GenBank/DDBJ databases">
        <title>Complete genome sequence of a sulfur-oxidizing gammaproteobacterium strain HA5.</title>
        <authorList>
            <person name="Miura A."/>
            <person name="Kojima H."/>
            <person name="Fukui M."/>
        </authorList>
    </citation>
    <scope>NUCLEOTIDE SEQUENCE [LARGE SCALE GENOMIC DNA]</scope>
    <source>
        <strain evidence="2 3">HA5</strain>
    </source>
</reference>